<proteinExistence type="predicted"/>
<gene>
    <name evidence="1" type="ORF">FSB76_26110</name>
</gene>
<dbReference type="OrthoDB" id="9854689at2"/>
<dbReference type="EMBL" id="CP042437">
    <property type="protein sequence ID" value="QEC79252.1"/>
    <property type="molecule type" value="Genomic_DNA"/>
</dbReference>
<dbReference type="AlphaFoldDB" id="A0A5B8W8M6"/>
<evidence type="ECO:0000313" key="2">
    <source>
        <dbReference type="Proteomes" id="UP000321362"/>
    </source>
</evidence>
<dbReference type="RefSeq" id="WP_147058660.1">
    <property type="nucleotide sequence ID" value="NZ_CP042437.1"/>
</dbReference>
<organism evidence="1 2">
    <name type="scientific">Mucilaginibacter ginsenosidivorax</name>
    <dbReference type="NCBI Taxonomy" id="862126"/>
    <lineage>
        <taxon>Bacteria</taxon>
        <taxon>Pseudomonadati</taxon>
        <taxon>Bacteroidota</taxon>
        <taxon>Sphingobacteriia</taxon>
        <taxon>Sphingobacteriales</taxon>
        <taxon>Sphingobacteriaceae</taxon>
        <taxon>Mucilaginibacter</taxon>
    </lineage>
</organism>
<dbReference type="KEGG" id="mgk:FSB76_26110"/>
<reference evidence="1 2" key="1">
    <citation type="journal article" date="2013" name="J. Microbiol.">
        <title>Mucilaginibacter ginsenosidivorax sp. nov., with ginsenoside converting activity isolated from sediment.</title>
        <authorList>
            <person name="Kim J.K."/>
            <person name="Choi T.E."/>
            <person name="Liu Q.M."/>
            <person name="Park H.Y."/>
            <person name="Yi T.H."/>
            <person name="Yoon M.H."/>
            <person name="Kim S.C."/>
            <person name="Im W.T."/>
        </authorList>
    </citation>
    <scope>NUCLEOTIDE SEQUENCE [LARGE SCALE GENOMIC DNA]</scope>
    <source>
        <strain evidence="1 2">KHI28</strain>
    </source>
</reference>
<protein>
    <submittedName>
        <fullName evidence="1">Uncharacterized protein</fullName>
    </submittedName>
</protein>
<keyword evidence="2" id="KW-1185">Reference proteome</keyword>
<evidence type="ECO:0000313" key="1">
    <source>
        <dbReference type="EMBL" id="QEC79252.1"/>
    </source>
</evidence>
<name>A0A5B8W8M6_9SPHI</name>
<dbReference type="Proteomes" id="UP000321362">
    <property type="component" value="Chromosome"/>
</dbReference>
<accession>A0A5B8W8M6</accession>
<sequence length="72" mass="8643">MEDHIWMLVTKRMANEATGEELDKLDNLLKQNPIAHNSLKLLFDWWDTNDESAEDNTHLQFKKILERIDYKK</sequence>